<comment type="similarity">
    <text evidence="1 2">Belongs to the outer membrane factor (OMF) (TC 1.B.17) family.</text>
</comment>
<gene>
    <name evidence="4" type="ORF">J6I44_06015</name>
</gene>
<keyword evidence="2" id="KW-0564">Palmitate</keyword>
<comment type="caution">
    <text evidence="4">The sequence shown here is derived from an EMBL/GenBank/DDBJ whole genome shotgun (WGS) entry which is preliminary data.</text>
</comment>
<keyword evidence="3" id="KW-0175">Coiled coil</keyword>
<dbReference type="PROSITE" id="PS51257">
    <property type="entry name" value="PROKAR_LIPOPROTEIN"/>
    <property type="match status" value="1"/>
</dbReference>
<feature type="coiled-coil region" evidence="3">
    <location>
        <begin position="370"/>
        <end position="407"/>
    </location>
</feature>
<keyword evidence="5" id="KW-1185">Reference proteome</keyword>
<dbReference type="Proteomes" id="UP001207918">
    <property type="component" value="Unassembled WGS sequence"/>
</dbReference>
<comment type="subcellular location">
    <subcellularLocation>
        <location evidence="2">Cell membrane</location>
        <topology evidence="2">Lipid-anchor</topology>
    </subcellularLocation>
</comment>
<name>A0ABT3PKC5_9BACT</name>
<keyword evidence="2" id="KW-0472">Membrane</keyword>
<dbReference type="InterPro" id="IPR003423">
    <property type="entry name" value="OMP_efflux"/>
</dbReference>
<keyword evidence="2" id="KW-0812">Transmembrane</keyword>
<evidence type="ECO:0000313" key="4">
    <source>
        <dbReference type="EMBL" id="MCW9706399.1"/>
    </source>
</evidence>
<reference evidence="4 5" key="1">
    <citation type="submission" date="2021-03" db="EMBL/GenBank/DDBJ databases">
        <title>Aliifodinibius sp. nov., a new bacterium isolated from saline soil.</title>
        <authorList>
            <person name="Galisteo C."/>
            <person name="De La Haba R."/>
            <person name="Sanchez-Porro C."/>
            <person name="Ventosa A."/>
        </authorList>
    </citation>
    <scope>NUCLEOTIDE SEQUENCE [LARGE SCALE GENOMIC DNA]</scope>
    <source>
        <strain evidence="4 5">1BSP15-2V2</strain>
    </source>
</reference>
<keyword evidence="2" id="KW-0449">Lipoprotein</keyword>
<dbReference type="PANTHER" id="PTHR30203">
    <property type="entry name" value="OUTER MEMBRANE CATION EFFLUX PROTEIN"/>
    <property type="match status" value="1"/>
</dbReference>
<dbReference type="Pfam" id="PF02321">
    <property type="entry name" value="OEP"/>
    <property type="match status" value="2"/>
</dbReference>
<dbReference type="PANTHER" id="PTHR30203:SF33">
    <property type="entry name" value="BLR4455 PROTEIN"/>
    <property type="match status" value="1"/>
</dbReference>
<dbReference type="EMBL" id="JAGGJA010000003">
    <property type="protein sequence ID" value="MCW9706399.1"/>
    <property type="molecule type" value="Genomic_DNA"/>
</dbReference>
<evidence type="ECO:0000256" key="3">
    <source>
        <dbReference type="SAM" id="Coils"/>
    </source>
</evidence>
<dbReference type="RefSeq" id="WP_265765105.1">
    <property type="nucleotide sequence ID" value="NZ_JAGGJA010000003.1"/>
</dbReference>
<protein>
    <submittedName>
        <fullName evidence="4">Efflux transporter outer membrane subunit</fullName>
    </submittedName>
</protein>
<evidence type="ECO:0000256" key="1">
    <source>
        <dbReference type="ARBA" id="ARBA00007613"/>
    </source>
</evidence>
<accession>A0ABT3PKC5</accession>
<dbReference type="NCBIfam" id="TIGR01845">
    <property type="entry name" value="outer_NodT"/>
    <property type="match status" value="1"/>
</dbReference>
<dbReference type="InterPro" id="IPR010131">
    <property type="entry name" value="MdtP/NodT-like"/>
</dbReference>
<sequence length="462" mass="51552">MALNWKDLFKLFLIGPMVIGLFGCVSQTKTVSNPVASPPDFSAAGTQEVPERWWTVFDNQQLNQTVEKALSSNFNLKSAWQRLKASQAIADRQSAALLPSLEASARGETTESQSNVEDDESFELGLTAVYELDLWGSIRSSAEAEEYRARASLADYQTAGLSLSAEIVRTWYQIAAAKNQRSLVESQVKTNRQVLGLLKNRLGIGQVQGVDILRQERLLESTLQQKSIVESRIQVLEHQLAVLLGESPQKDLSTSAEHLPDLPPLPETGLSTELVRRRPDVRSAFNLLQAADRDLASAISNQYPRLTLTASASSAAENANNLFEDWALSFAGNLLAPIFYGGELSAEVDRTEAIKRQRLYEYGQAILTAFQEVEDALIREEKQKESIESLQEQVSLSVQAYERLQNQYFNGTSNYLDVLTALDEVQQLRRDLLTAQLTLIEYRVALYRALAGSFKIEQESRE</sequence>
<organism evidence="4 5">
    <name type="scientific">Fodinibius salsisoli</name>
    <dbReference type="NCBI Taxonomy" id="2820877"/>
    <lineage>
        <taxon>Bacteria</taxon>
        <taxon>Pseudomonadati</taxon>
        <taxon>Balneolota</taxon>
        <taxon>Balneolia</taxon>
        <taxon>Balneolales</taxon>
        <taxon>Balneolaceae</taxon>
        <taxon>Fodinibius</taxon>
    </lineage>
</organism>
<keyword evidence="2" id="KW-1134">Transmembrane beta strand</keyword>
<evidence type="ECO:0000313" key="5">
    <source>
        <dbReference type="Proteomes" id="UP001207918"/>
    </source>
</evidence>
<dbReference type="SUPFAM" id="SSF56954">
    <property type="entry name" value="Outer membrane efflux proteins (OEP)"/>
    <property type="match status" value="1"/>
</dbReference>
<dbReference type="Gene3D" id="2.20.200.10">
    <property type="entry name" value="Outer membrane efflux proteins (OEP)"/>
    <property type="match status" value="1"/>
</dbReference>
<dbReference type="Gene3D" id="1.20.1600.10">
    <property type="entry name" value="Outer membrane efflux proteins (OEP)"/>
    <property type="match status" value="1"/>
</dbReference>
<proteinExistence type="inferred from homology"/>
<evidence type="ECO:0000256" key="2">
    <source>
        <dbReference type="RuleBase" id="RU362097"/>
    </source>
</evidence>